<accession>A0A2I8EL91</accession>
<dbReference type="EMBL" id="CP026111">
    <property type="protein sequence ID" value="AUT59604.1"/>
    <property type="molecule type" value="Genomic_DNA"/>
</dbReference>
<evidence type="ECO:0000313" key="7">
    <source>
        <dbReference type="EMBL" id="AUT59604.1"/>
    </source>
</evidence>
<name>A0A2I8EL91_9BURK</name>
<evidence type="ECO:0000256" key="1">
    <source>
        <dbReference type="ARBA" id="ARBA00001947"/>
    </source>
</evidence>
<dbReference type="PANTHER" id="PTHR43808:SF8">
    <property type="entry name" value="PEPTIDASE M20 DIMERISATION DOMAIN-CONTAINING PROTEIN"/>
    <property type="match status" value="1"/>
</dbReference>
<sequence>MTGAVDTASIVELLTALVRVPSRGGIDACAPVLECIEAWFDARGVRTRRLVADDGQPLALHVEIRGADVGPHYLLNATLDTASFGDESTWTYPPLAAHVDNGWLYGRGSADSKAAVAIFAHLAAAFAQRIDALAGTLGVLFDLDEHTGRFGGARAFFDAPDAVKPDGVLIGYPGIDRIIVGARGFIRAKLVVRGVAAHSGASSTRGLNAAIRGAHLAAALNEVALPVDDAFDRPAQLTVTGIRAGDGTFTSVPDRCELTVDCRLTPGFDAAEARCVIEGIVRDQDSQHDPSLATSIEWIAGWPAYRVPDSHPMTQSLYHAVRNEVGAGLTLAVAGPSNIGNYLASLGVPALCGFGVQCEGIHAANERIELASIAPVYRAYERALLTLLARDTPRA</sequence>
<dbReference type="SUPFAM" id="SSF55031">
    <property type="entry name" value="Bacterial exopeptidase dimerisation domain"/>
    <property type="match status" value="1"/>
</dbReference>
<dbReference type="OrthoDB" id="7055905at2"/>
<dbReference type="GO" id="GO:0016787">
    <property type="term" value="F:hydrolase activity"/>
    <property type="evidence" value="ECO:0007669"/>
    <property type="project" value="UniProtKB-KW"/>
</dbReference>
<evidence type="ECO:0000313" key="8">
    <source>
        <dbReference type="Proteomes" id="UP000243502"/>
    </source>
</evidence>
<organism evidence="7 8">
    <name type="scientific">Paraburkholderia terrae</name>
    <dbReference type="NCBI Taxonomy" id="311230"/>
    <lineage>
        <taxon>Bacteria</taxon>
        <taxon>Pseudomonadati</taxon>
        <taxon>Pseudomonadota</taxon>
        <taxon>Betaproteobacteria</taxon>
        <taxon>Burkholderiales</taxon>
        <taxon>Burkholderiaceae</taxon>
        <taxon>Paraburkholderia</taxon>
    </lineage>
</organism>
<dbReference type="Gene3D" id="3.30.70.360">
    <property type="match status" value="1"/>
</dbReference>
<dbReference type="SUPFAM" id="SSF53187">
    <property type="entry name" value="Zn-dependent exopeptidases"/>
    <property type="match status" value="1"/>
</dbReference>
<dbReference type="Pfam" id="PF07687">
    <property type="entry name" value="M20_dimer"/>
    <property type="match status" value="1"/>
</dbReference>
<evidence type="ECO:0000256" key="4">
    <source>
        <dbReference type="ARBA" id="ARBA00022801"/>
    </source>
</evidence>
<proteinExistence type="inferred from homology"/>
<gene>
    <name evidence="7" type="ORF">C2L65_08345</name>
</gene>
<keyword evidence="3" id="KW-0479">Metal-binding</keyword>
<dbReference type="Gene3D" id="3.40.630.10">
    <property type="entry name" value="Zn peptidases"/>
    <property type="match status" value="2"/>
</dbReference>
<dbReference type="InterPro" id="IPR002933">
    <property type="entry name" value="Peptidase_M20"/>
</dbReference>
<dbReference type="GO" id="GO:0046872">
    <property type="term" value="F:metal ion binding"/>
    <property type="evidence" value="ECO:0007669"/>
    <property type="project" value="UniProtKB-KW"/>
</dbReference>
<dbReference type="InterPro" id="IPR036264">
    <property type="entry name" value="Bact_exopeptidase_dim_dom"/>
</dbReference>
<dbReference type="Pfam" id="PF01546">
    <property type="entry name" value="Peptidase_M20"/>
    <property type="match status" value="1"/>
</dbReference>
<comment type="cofactor">
    <cofactor evidence="1">
        <name>Zn(2+)</name>
        <dbReference type="ChEBI" id="CHEBI:29105"/>
    </cofactor>
</comment>
<dbReference type="InterPro" id="IPR050072">
    <property type="entry name" value="Peptidase_M20A"/>
</dbReference>
<keyword evidence="5" id="KW-0862">Zinc</keyword>
<protein>
    <submittedName>
        <fullName evidence="7">Peptidase dimerization protein</fullName>
    </submittedName>
</protein>
<dbReference type="InterPro" id="IPR011650">
    <property type="entry name" value="Peptidase_M20_dimer"/>
</dbReference>
<dbReference type="RefSeq" id="WP_042312246.1">
    <property type="nucleotide sequence ID" value="NZ_CP026111.1"/>
</dbReference>
<evidence type="ECO:0000256" key="5">
    <source>
        <dbReference type="ARBA" id="ARBA00022833"/>
    </source>
</evidence>
<dbReference type="KEGG" id="pter:C2L65_08345"/>
<evidence type="ECO:0000256" key="2">
    <source>
        <dbReference type="ARBA" id="ARBA00006247"/>
    </source>
</evidence>
<dbReference type="PANTHER" id="PTHR43808">
    <property type="entry name" value="ACETYLORNITHINE DEACETYLASE"/>
    <property type="match status" value="1"/>
</dbReference>
<feature type="domain" description="Peptidase M20 dimerisation" evidence="6">
    <location>
        <begin position="180"/>
        <end position="286"/>
    </location>
</feature>
<evidence type="ECO:0000256" key="3">
    <source>
        <dbReference type="ARBA" id="ARBA00022723"/>
    </source>
</evidence>
<dbReference type="Proteomes" id="UP000243502">
    <property type="component" value="Chromosome 1"/>
</dbReference>
<keyword evidence="4" id="KW-0378">Hydrolase</keyword>
<dbReference type="AlphaFoldDB" id="A0A2I8EL91"/>
<evidence type="ECO:0000259" key="6">
    <source>
        <dbReference type="Pfam" id="PF07687"/>
    </source>
</evidence>
<reference evidence="7 8" key="1">
    <citation type="submission" date="2018-01" db="EMBL/GenBank/DDBJ databases">
        <title>Species boundaries and ecological features among Paraburkholderia terrae DSMZ17804T, P. hospita DSMZ17164T and P. caribensis DSMZ13236T.</title>
        <authorList>
            <person name="Pratama A.A."/>
        </authorList>
    </citation>
    <scope>NUCLEOTIDE SEQUENCE [LARGE SCALE GENOMIC DNA]</scope>
    <source>
        <strain evidence="7 8">DSM 17804</strain>
    </source>
</reference>
<comment type="similarity">
    <text evidence="2">Belongs to the peptidase M20A family.</text>
</comment>